<evidence type="ECO:0000259" key="7">
    <source>
        <dbReference type="Pfam" id="PF00884"/>
    </source>
</evidence>
<keyword evidence="3 8" id="KW-0378">Hydrolase</keyword>
<evidence type="ECO:0000256" key="4">
    <source>
        <dbReference type="ARBA" id="ARBA00022837"/>
    </source>
</evidence>
<evidence type="ECO:0000256" key="3">
    <source>
        <dbReference type="ARBA" id="ARBA00022801"/>
    </source>
</evidence>
<dbReference type="InterPro" id="IPR000917">
    <property type="entry name" value="Sulfatase_N"/>
</dbReference>
<dbReference type="PANTHER" id="PTHR42693:SF53">
    <property type="entry name" value="ENDO-4-O-SULFATASE"/>
    <property type="match status" value="1"/>
</dbReference>
<keyword evidence="4" id="KW-0106">Calcium</keyword>
<dbReference type="EMBL" id="SJPU01000002">
    <property type="protein sequence ID" value="TWU15387.1"/>
    <property type="molecule type" value="Genomic_DNA"/>
</dbReference>
<evidence type="ECO:0000256" key="6">
    <source>
        <dbReference type="SAM" id="SignalP"/>
    </source>
</evidence>
<keyword evidence="9" id="KW-1185">Reference proteome</keyword>
<organism evidence="8 9">
    <name type="scientific">Allorhodopirellula heiligendammensis</name>
    <dbReference type="NCBI Taxonomy" id="2714739"/>
    <lineage>
        <taxon>Bacteria</taxon>
        <taxon>Pseudomonadati</taxon>
        <taxon>Planctomycetota</taxon>
        <taxon>Planctomycetia</taxon>
        <taxon>Pirellulales</taxon>
        <taxon>Pirellulaceae</taxon>
        <taxon>Allorhodopirellula</taxon>
    </lineage>
</organism>
<evidence type="ECO:0000313" key="9">
    <source>
        <dbReference type="Proteomes" id="UP000319908"/>
    </source>
</evidence>
<keyword evidence="2" id="KW-0479">Metal-binding</keyword>
<sequence length="458" mass="51258">MIKRIVIVFALMVAANQVPAAPPNVILIMVDDFGFECVTANGGESYETPHIDRLAAAGIRFENCHVQPLCTPTRVQMMTGKYNIRNYLQFGVLPRSETTFAHLVKRAGYATGICGKWQLGSEADSPQHFGFDESCLWQQTRRPPRYANPGLEYNGVAKDFSEGEYGPQLVNDFALEFISRHRDQPFFLYYPMILTHSPFQPTPDSSDWDPTISSEAVQKDVKHFADMTAFTDEMVGNVVAKLEELGIRDNTLILFLGDNGTHVSITTQFQGKPYRGGKGLTNARGTHVPLIASWPAAIQTAKVNQSLISSTDFLPTICDAAGVDVPGDVDGVSFLPQLKGEPSQSREWLYTWYSPRQRRDSTVRECVFNHRFKLYRTGDFFNLEDDPFEELNLKGRRLSPDAERARSELQAVLDQFENARPTELDQQFIQAGVGTGTKASKPRSQREKASKAEKGSEK</sequence>
<dbReference type="CDD" id="cd16151">
    <property type="entry name" value="sulfatase_like"/>
    <property type="match status" value="1"/>
</dbReference>
<feature type="compositionally biased region" description="Basic and acidic residues" evidence="5">
    <location>
        <begin position="444"/>
        <end position="458"/>
    </location>
</feature>
<dbReference type="GO" id="GO:0004065">
    <property type="term" value="F:arylsulfatase activity"/>
    <property type="evidence" value="ECO:0007669"/>
    <property type="project" value="UniProtKB-EC"/>
</dbReference>
<accession>A0A5C6BUQ6</accession>
<evidence type="ECO:0000256" key="5">
    <source>
        <dbReference type="SAM" id="MobiDB-lite"/>
    </source>
</evidence>
<dbReference type="Proteomes" id="UP000319908">
    <property type="component" value="Unassembled WGS sequence"/>
</dbReference>
<dbReference type="RefSeq" id="WP_146407279.1">
    <property type="nucleotide sequence ID" value="NZ_SJPU01000002.1"/>
</dbReference>
<dbReference type="InterPro" id="IPR024607">
    <property type="entry name" value="Sulfatase_CS"/>
</dbReference>
<gene>
    <name evidence="8" type="ORF">Poly21_25820</name>
</gene>
<comment type="similarity">
    <text evidence="1">Belongs to the sulfatase family.</text>
</comment>
<dbReference type="AlphaFoldDB" id="A0A5C6BUQ6"/>
<dbReference type="Gene3D" id="3.40.720.10">
    <property type="entry name" value="Alkaline Phosphatase, subunit A"/>
    <property type="match status" value="1"/>
</dbReference>
<comment type="caution">
    <text evidence="8">The sequence shown here is derived from an EMBL/GenBank/DDBJ whole genome shotgun (WGS) entry which is preliminary data.</text>
</comment>
<reference evidence="8 9" key="1">
    <citation type="journal article" date="2020" name="Antonie Van Leeuwenhoek">
        <title>Rhodopirellula heiligendammensis sp. nov., Rhodopirellula pilleata sp. nov., and Rhodopirellula solitaria sp. nov. isolated from natural or artificial marine surfaces in Northern Germany and California, USA, and emended description of the genus Rhodopirellula.</title>
        <authorList>
            <person name="Kallscheuer N."/>
            <person name="Wiegand S."/>
            <person name="Jogler M."/>
            <person name="Boedeker C."/>
            <person name="Peeters S.H."/>
            <person name="Rast P."/>
            <person name="Heuer A."/>
            <person name="Jetten M.S.M."/>
            <person name="Rohde M."/>
            <person name="Jogler C."/>
        </authorList>
    </citation>
    <scope>NUCLEOTIDE SEQUENCE [LARGE SCALE GENOMIC DNA]</scope>
    <source>
        <strain evidence="8 9">Poly21</strain>
    </source>
</reference>
<feature type="chain" id="PRO_5022660762" evidence="6">
    <location>
        <begin position="21"/>
        <end position="458"/>
    </location>
</feature>
<dbReference type="EC" id="3.1.6.1" evidence="8"/>
<proteinExistence type="inferred from homology"/>
<dbReference type="SUPFAM" id="SSF53649">
    <property type="entry name" value="Alkaline phosphatase-like"/>
    <property type="match status" value="1"/>
</dbReference>
<name>A0A5C6BUQ6_9BACT</name>
<evidence type="ECO:0000256" key="2">
    <source>
        <dbReference type="ARBA" id="ARBA00022723"/>
    </source>
</evidence>
<feature type="region of interest" description="Disordered" evidence="5">
    <location>
        <begin position="423"/>
        <end position="458"/>
    </location>
</feature>
<evidence type="ECO:0000313" key="8">
    <source>
        <dbReference type="EMBL" id="TWU15387.1"/>
    </source>
</evidence>
<feature type="domain" description="Sulfatase N-terminal" evidence="7">
    <location>
        <begin position="23"/>
        <end position="323"/>
    </location>
</feature>
<dbReference type="GO" id="GO:0046872">
    <property type="term" value="F:metal ion binding"/>
    <property type="evidence" value="ECO:0007669"/>
    <property type="project" value="UniProtKB-KW"/>
</dbReference>
<dbReference type="OrthoDB" id="9783154at2"/>
<dbReference type="PROSITE" id="PS00523">
    <property type="entry name" value="SULFATASE_1"/>
    <property type="match status" value="1"/>
</dbReference>
<dbReference type="InterPro" id="IPR017850">
    <property type="entry name" value="Alkaline_phosphatase_core_sf"/>
</dbReference>
<evidence type="ECO:0000256" key="1">
    <source>
        <dbReference type="ARBA" id="ARBA00008779"/>
    </source>
</evidence>
<protein>
    <submittedName>
        <fullName evidence="8">Arylsulfatase</fullName>
        <ecNumber evidence="8">3.1.6.1</ecNumber>
    </submittedName>
</protein>
<feature type="signal peptide" evidence="6">
    <location>
        <begin position="1"/>
        <end position="20"/>
    </location>
</feature>
<dbReference type="PANTHER" id="PTHR42693">
    <property type="entry name" value="ARYLSULFATASE FAMILY MEMBER"/>
    <property type="match status" value="1"/>
</dbReference>
<keyword evidence="6" id="KW-0732">Signal</keyword>
<dbReference type="Pfam" id="PF00884">
    <property type="entry name" value="Sulfatase"/>
    <property type="match status" value="1"/>
</dbReference>
<dbReference type="InterPro" id="IPR050738">
    <property type="entry name" value="Sulfatase"/>
</dbReference>